<evidence type="ECO:0000259" key="1">
    <source>
        <dbReference type="Pfam" id="PF03435"/>
    </source>
</evidence>
<dbReference type="GO" id="GO:0009247">
    <property type="term" value="P:glycolipid biosynthetic process"/>
    <property type="evidence" value="ECO:0007669"/>
    <property type="project" value="TreeGrafter"/>
</dbReference>
<gene>
    <name evidence="2" type="ORF">CAP_6889</name>
</gene>
<dbReference type="Gene3D" id="3.40.50.720">
    <property type="entry name" value="NAD(P)-binding Rossmann-like Domain"/>
    <property type="match status" value="1"/>
</dbReference>
<dbReference type="AlphaFoldDB" id="A0A017TG16"/>
<proteinExistence type="predicted"/>
<dbReference type="GO" id="GO:0005886">
    <property type="term" value="C:plasma membrane"/>
    <property type="evidence" value="ECO:0007669"/>
    <property type="project" value="TreeGrafter"/>
</dbReference>
<name>A0A017TG16_9BACT</name>
<organism evidence="2 3">
    <name type="scientific">Chondromyces apiculatus DSM 436</name>
    <dbReference type="NCBI Taxonomy" id="1192034"/>
    <lineage>
        <taxon>Bacteria</taxon>
        <taxon>Pseudomonadati</taxon>
        <taxon>Myxococcota</taxon>
        <taxon>Polyangia</taxon>
        <taxon>Polyangiales</taxon>
        <taxon>Polyangiaceae</taxon>
        <taxon>Chondromyces</taxon>
    </lineage>
</organism>
<reference evidence="2 3" key="1">
    <citation type="submission" date="2013-05" db="EMBL/GenBank/DDBJ databases">
        <title>Genome assembly of Chondromyces apiculatus DSM 436.</title>
        <authorList>
            <person name="Sharma G."/>
            <person name="Khatri I."/>
            <person name="Kaur C."/>
            <person name="Mayilraj S."/>
            <person name="Subramanian S."/>
        </authorList>
    </citation>
    <scope>NUCLEOTIDE SEQUENCE [LARGE SCALE GENOMIC DNA]</scope>
    <source>
        <strain evidence="2 3">DSM 436</strain>
    </source>
</reference>
<feature type="domain" description="Saccharopine dehydrogenase NADP binding" evidence="1">
    <location>
        <begin position="10"/>
        <end position="137"/>
    </location>
</feature>
<dbReference type="SUPFAM" id="SSF51735">
    <property type="entry name" value="NAD(P)-binding Rossmann-fold domains"/>
    <property type="match status" value="1"/>
</dbReference>
<dbReference type="RefSeq" id="WP_044236634.1">
    <property type="nucleotide sequence ID" value="NZ_ASRX01000006.1"/>
</dbReference>
<accession>A0A017TG16</accession>
<evidence type="ECO:0000313" key="3">
    <source>
        <dbReference type="Proteomes" id="UP000019678"/>
    </source>
</evidence>
<dbReference type="InterPro" id="IPR051276">
    <property type="entry name" value="Saccharopine_DH-like_oxidrdct"/>
</dbReference>
<dbReference type="Pfam" id="PF03435">
    <property type="entry name" value="Sacchrp_dh_NADP"/>
    <property type="match status" value="1"/>
</dbReference>
<dbReference type="PANTHER" id="PTHR12286:SF5">
    <property type="entry name" value="SACCHAROPINE DEHYDROGENASE-LIKE OXIDOREDUCTASE"/>
    <property type="match status" value="1"/>
</dbReference>
<dbReference type="eggNOG" id="COG3268">
    <property type="taxonomic scope" value="Bacteria"/>
</dbReference>
<sequence length="389" mass="41924">MTRARTYDLVVFGATGFTGRLVAEYLARRVSTEPFHWAIAGRSEEKLARVHAELGLPADVGTLEADVSRPESLSRMAREAQVVITTVGPYAQYGEPLVAACVAEGTDYVDLTGEPDFVSLCVERYHEAARDKGVRIVNCCGFDSIPHDLGALFTVERLPSSEPIQLEAFVRAKGMFSGGTWQSALGALGDLRAQRSRSKPPKAASEPGARKVKGIKAKVRYDREQHAWIVPLPTVDPLIVLRSARALPVYGPDFSYGHYAPVRSTLTLVAGTVGLGVLTAAAQIPPARALLSKVRPSGEGPSAEVRARAWFQVTFRGKAATRQVTTRVSGGDPGYTETAKMISEAALCLAHDRDRLPEATGVLTPAVAMGNLLTHRLQEAGIRFEHLEG</sequence>
<dbReference type="STRING" id="1192034.CAP_6889"/>
<dbReference type="InterPro" id="IPR036291">
    <property type="entry name" value="NAD(P)-bd_dom_sf"/>
</dbReference>
<evidence type="ECO:0000313" key="2">
    <source>
        <dbReference type="EMBL" id="EYF07867.1"/>
    </source>
</evidence>
<protein>
    <submittedName>
        <fullName evidence="2">Putative membrane protein</fullName>
    </submittedName>
</protein>
<keyword evidence="3" id="KW-1185">Reference proteome</keyword>
<dbReference type="OrthoDB" id="4420885at2"/>
<dbReference type="PANTHER" id="PTHR12286">
    <property type="entry name" value="SACCHAROPINE DEHYDROGENASE-LIKE OXIDOREDUCTASE"/>
    <property type="match status" value="1"/>
</dbReference>
<comment type="caution">
    <text evidence="2">The sequence shown here is derived from an EMBL/GenBank/DDBJ whole genome shotgun (WGS) entry which is preliminary data.</text>
</comment>
<dbReference type="EMBL" id="ASRX01000006">
    <property type="protein sequence ID" value="EYF07867.1"/>
    <property type="molecule type" value="Genomic_DNA"/>
</dbReference>
<dbReference type="InterPro" id="IPR005097">
    <property type="entry name" value="Sacchrp_dh_NADP-bd"/>
</dbReference>
<dbReference type="Proteomes" id="UP000019678">
    <property type="component" value="Unassembled WGS sequence"/>
</dbReference>